<evidence type="ECO:0000313" key="9">
    <source>
        <dbReference type="Proteomes" id="UP000032552"/>
    </source>
</evidence>
<keyword evidence="5 6" id="KW-0472">Membrane</keyword>
<feature type="transmembrane region" description="Helical" evidence="6">
    <location>
        <begin position="193"/>
        <end position="211"/>
    </location>
</feature>
<dbReference type="PANTHER" id="PTHR42718">
    <property type="entry name" value="MAJOR FACILITATOR SUPERFAMILY MULTIDRUG TRANSPORTER MFSC"/>
    <property type="match status" value="1"/>
</dbReference>
<dbReference type="InterPro" id="IPR011701">
    <property type="entry name" value="MFS"/>
</dbReference>
<evidence type="ECO:0000256" key="4">
    <source>
        <dbReference type="ARBA" id="ARBA00022989"/>
    </source>
</evidence>
<comment type="subcellular location">
    <subcellularLocation>
        <location evidence="1">Cell membrane</location>
        <topology evidence="1">Multi-pass membrane protein</topology>
    </subcellularLocation>
</comment>
<feature type="transmembrane region" description="Helical" evidence="6">
    <location>
        <begin position="393"/>
        <end position="414"/>
    </location>
</feature>
<feature type="transmembrane region" description="Helical" evidence="6">
    <location>
        <begin position="322"/>
        <end position="340"/>
    </location>
</feature>
<feature type="transmembrane region" description="Helical" evidence="6">
    <location>
        <begin position="256"/>
        <end position="281"/>
    </location>
</feature>
<gene>
    <name evidence="8" type="ORF">LC0644_0295</name>
</gene>
<dbReference type="CDD" id="cd17321">
    <property type="entry name" value="MFS_MMR_MDR_like"/>
    <property type="match status" value="1"/>
</dbReference>
<proteinExistence type="predicted"/>
<dbReference type="Pfam" id="PF07690">
    <property type="entry name" value="MFS_1"/>
    <property type="match status" value="1"/>
</dbReference>
<dbReference type="PANTHER" id="PTHR42718:SF9">
    <property type="entry name" value="MAJOR FACILITATOR SUPERFAMILY MULTIDRUG TRANSPORTER MFSC"/>
    <property type="match status" value="1"/>
</dbReference>
<feature type="transmembrane region" description="Helical" evidence="6">
    <location>
        <begin position="73"/>
        <end position="92"/>
    </location>
</feature>
<reference evidence="9" key="1">
    <citation type="submission" date="2014-05" db="EMBL/GenBank/DDBJ databases">
        <title>Whole genome sequencing of Lactobacillus casei NRIC0644.</title>
        <authorList>
            <person name="Atarashi H."/>
            <person name="Yoshida Y."/>
            <person name="Fujimura S."/>
            <person name="Tanaka N."/>
            <person name="Shiwa Y."/>
            <person name="Yoshikawa H."/>
            <person name="Okada S."/>
            <person name="Nakagawa J."/>
        </authorList>
    </citation>
    <scope>NUCLEOTIDE SEQUENCE [LARGE SCALE GENOMIC DNA]</scope>
    <source>
        <strain evidence="9">NRIC0644</strain>
    </source>
</reference>
<dbReference type="Gene3D" id="1.20.1720.10">
    <property type="entry name" value="Multidrug resistance protein D"/>
    <property type="match status" value="1"/>
</dbReference>
<evidence type="ECO:0000256" key="5">
    <source>
        <dbReference type="ARBA" id="ARBA00023136"/>
    </source>
</evidence>
<feature type="domain" description="Major facilitator superfamily (MFS) profile" evidence="7">
    <location>
        <begin position="7"/>
        <end position="457"/>
    </location>
</feature>
<feature type="transmembrane region" description="Helical" evidence="6">
    <location>
        <begin position="346"/>
        <end position="372"/>
    </location>
</feature>
<protein>
    <submittedName>
        <fullName evidence="8">Permease of the major facilitator superfamily protein</fullName>
    </submittedName>
</protein>
<feature type="transmembrane region" description="Helical" evidence="6">
    <location>
        <begin position="287"/>
        <end position="310"/>
    </location>
</feature>
<feature type="transmembrane region" description="Helical" evidence="6">
    <location>
        <begin position="217"/>
        <end position="235"/>
    </location>
</feature>
<feature type="transmembrane region" description="Helical" evidence="6">
    <location>
        <begin position="161"/>
        <end position="181"/>
    </location>
</feature>
<feature type="transmembrane region" description="Helical" evidence="6">
    <location>
        <begin position="45"/>
        <end position="61"/>
    </location>
</feature>
<dbReference type="GO" id="GO:0005886">
    <property type="term" value="C:plasma membrane"/>
    <property type="evidence" value="ECO:0007669"/>
    <property type="project" value="UniProtKB-SubCell"/>
</dbReference>
<feature type="transmembrane region" description="Helical" evidence="6">
    <location>
        <begin position="131"/>
        <end position="155"/>
    </location>
</feature>
<dbReference type="Gene3D" id="1.20.1250.20">
    <property type="entry name" value="MFS general substrate transporter like domains"/>
    <property type="match status" value="1"/>
</dbReference>
<evidence type="ECO:0000256" key="1">
    <source>
        <dbReference type="ARBA" id="ARBA00004651"/>
    </source>
</evidence>
<dbReference type="InterPro" id="IPR036259">
    <property type="entry name" value="MFS_trans_sf"/>
</dbReference>
<dbReference type="PRINTS" id="PR01036">
    <property type="entry name" value="TCRTETB"/>
</dbReference>
<dbReference type="InterPro" id="IPR020846">
    <property type="entry name" value="MFS_dom"/>
</dbReference>
<dbReference type="PROSITE" id="PS50850">
    <property type="entry name" value="MFS"/>
    <property type="match status" value="1"/>
</dbReference>
<feature type="transmembrane region" description="Helical" evidence="6">
    <location>
        <begin position="98"/>
        <end position="119"/>
    </location>
</feature>
<keyword evidence="2" id="KW-0813">Transport</keyword>
<evidence type="ECO:0000259" key="7">
    <source>
        <dbReference type="PROSITE" id="PS50850"/>
    </source>
</evidence>
<dbReference type="SUPFAM" id="SSF103473">
    <property type="entry name" value="MFS general substrate transporter"/>
    <property type="match status" value="1"/>
</dbReference>
<evidence type="ECO:0000256" key="3">
    <source>
        <dbReference type="ARBA" id="ARBA00022692"/>
    </source>
</evidence>
<comment type="caution">
    <text evidence="8">The sequence shown here is derived from an EMBL/GenBank/DDBJ whole genome shotgun (WGS) entry which is preliminary data.</text>
</comment>
<dbReference type="GO" id="GO:0022857">
    <property type="term" value="F:transmembrane transporter activity"/>
    <property type="evidence" value="ECO:0007669"/>
    <property type="project" value="InterPro"/>
</dbReference>
<evidence type="ECO:0000313" key="8">
    <source>
        <dbReference type="EMBL" id="GAN35706.1"/>
    </source>
</evidence>
<dbReference type="Proteomes" id="UP000032552">
    <property type="component" value="Unassembled WGS sequence"/>
</dbReference>
<keyword evidence="3 6" id="KW-0812">Transmembrane</keyword>
<dbReference type="RefSeq" id="WP_045624355.1">
    <property type="nucleotide sequence ID" value="NZ_BAYM01000013.1"/>
</dbReference>
<evidence type="ECO:0000256" key="2">
    <source>
        <dbReference type="ARBA" id="ARBA00022448"/>
    </source>
</evidence>
<sequence length="460" mass="49822">MFKRWLILITLGLFFFMVIIDGTIVVVAVPTIASALAVSPSQVNLLLTVYLTTISVCLLFFGQLADQYGRTRLFIWGTYLFLIGSGLAGFGVNFQLILAARVVQAVGASMTMATSYAIVADVFPPAILGRALGIESIFISAGALTGPGIGGLILSQLPWGYIFWVNLPIGIVCLLVEWAVFPRTHAPSGKRGVDGRGFLQLIVIGGLLLLIQINKQPLFTGILVILIGSCAYWFWRHERQTKQAMLDTRLFSNQRFSRNLAASFLNYVAAYFFTLLAPIYLQLMLRLPVALSGYLLMLTPLVSLAANPVAGVLSDRFDRQRLMRIGLLMLVLTNVAFALLPHQTTTWPFVIVSVAFAVGTALFTNPNSVVLMQSVDATMRGQVGAATSLARQLGMSIGSAIAGLVFYQTLGIVSPHTIAVHAAPQALFVAQGVSFMLAAALFFIAVMLLRKKVENAKRTG</sequence>
<accession>A0A0C9PL79</accession>
<evidence type="ECO:0000256" key="6">
    <source>
        <dbReference type="SAM" id="Phobius"/>
    </source>
</evidence>
<keyword evidence="4 6" id="KW-1133">Transmembrane helix</keyword>
<dbReference type="EMBL" id="BAYM01000013">
    <property type="protein sequence ID" value="GAN35706.1"/>
    <property type="molecule type" value="Genomic_DNA"/>
</dbReference>
<dbReference type="AlphaFoldDB" id="A0A0C9PL79"/>
<organism evidence="8 9">
    <name type="scientific">Lacticaseibacillus paracasei NRIC 0644</name>
    <dbReference type="NCBI Taxonomy" id="1435038"/>
    <lineage>
        <taxon>Bacteria</taxon>
        <taxon>Bacillati</taxon>
        <taxon>Bacillota</taxon>
        <taxon>Bacilli</taxon>
        <taxon>Lactobacillales</taxon>
        <taxon>Lactobacillaceae</taxon>
        <taxon>Lacticaseibacillus</taxon>
    </lineage>
</organism>
<name>A0A0C9PL79_LACPA</name>
<feature type="transmembrane region" description="Helical" evidence="6">
    <location>
        <begin position="426"/>
        <end position="449"/>
    </location>
</feature>